<keyword evidence="3" id="KW-0963">Cytoplasm</keyword>
<feature type="region of interest" description="Disordered" evidence="6">
    <location>
        <begin position="430"/>
        <end position="488"/>
    </location>
</feature>
<evidence type="ECO:0000259" key="7">
    <source>
        <dbReference type="Pfam" id="PF06886"/>
    </source>
</evidence>
<feature type="compositionally biased region" description="Polar residues" evidence="6">
    <location>
        <begin position="433"/>
        <end position="450"/>
    </location>
</feature>
<keyword evidence="4" id="KW-0493">Microtubule</keyword>
<dbReference type="HOGENOM" id="CLU_504692_0_0_1"/>
<evidence type="ECO:0000313" key="9">
    <source>
        <dbReference type="Proteomes" id="UP000011750"/>
    </source>
</evidence>
<reference evidence="8 9" key="2">
    <citation type="journal article" date="2018" name="Hortic Res">
        <title>Improved Brassica rapa reference genome by single-molecule sequencing and chromosome conformation capture technologies.</title>
        <authorList>
            <person name="Zhang L."/>
            <person name="Cai X."/>
            <person name="Wu J."/>
            <person name="Liu M."/>
            <person name="Grob S."/>
            <person name="Cheng F."/>
            <person name="Liang J."/>
            <person name="Cai C."/>
            <person name="Liu Z."/>
            <person name="Liu B."/>
            <person name="Wang F."/>
            <person name="Li S."/>
            <person name="Liu F."/>
            <person name="Li X."/>
            <person name="Cheng L."/>
            <person name="Yang W."/>
            <person name="Li M.H."/>
            <person name="Grossniklaus U."/>
            <person name="Zheng H."/>
            <person name="Wang X."/>
        </authorList>
    </citation>
    <scope>NUCLEOTIDE SEQUENCE [LARGE SCALE GENOMIC DNA]</scope>
    <source>
        <strain evidence="8 9">cv. Chiifu-401-42</strain>
    </source>
</reference>
<name>M4EXL5_BRACM</name>
<evidence type="ECO:0000256" key="5">
    <source>
        <dbReference type="ARBA" id="ARBA00023212"/>
    </source>
</evidence>
<evidence type="ECO:0000313" key="8">
    <source>
        <dbReference type="EnsemblPlants" id="Bra033552.1-P"/>
    </source>
</evidence>
<comment type="similarity">
    <text evidence="2">Belongs to the TPX2 family.</text>
</comment>
<feature type="region of interest" description="Disordered" evidence="6">
    <location>
        <begin position="113"/>
        <end position="186"/>
    </location>
</feature>
<keyword evidence="9" id="KW-1185">Reference proteome</keyword>
<feature type="domain" description="TPX2 C-terminal" evidence="7">
    <location>
        <begin position="319"/>
        <end position="352"/>
    </location>
</feature>
<comment type="subcellular location">
    <subcellularLocation>
        <location evidence="1">Cytoplasm</location>
        <location evidence="1">Cytoskeleton</location>
    </subcellularLocation>
</comment>
<feature type="compositionally biased region" description="Basic and acidic residues" evidence="6">
    <location>
        <begin position="117"/>
        <end position="130"/>
    </location>
</feature>
<feature type="compositionally biased region" description="Low complexity" evidence="6">
    <location>
        <begin position="170"/>
        <end position="182"/>
    </location>
</feature>
<dbReference type="OMA" id="ETSIYLH"/>
<proteinExistence type="inferred from homology"/>
<feature type="compositionally biased region" description="Basic and acidic residues" evidence="6">
    <location>
        <begin position="453"/>
        <end position="464"/>
    </location>
</feature>
<dbReference type="STRING" id="51351.M4EXL5"/>
<evidence type="ECO:0000256" key="3">
    <source>
        <dbReference type="ARBA" id="ARBA00022490"/>
    </source>
</evidence>
<dbReference type="eggNOG" id="KOG2917">
    <property type="taxonomic scope" value="Eukaryota"/>
</dbReference>
<dbReference type="InParanoid" id="M4EXL5"/>
<organism evidence="8 9">
    <name type="scientific">Brassica campestris</name>
    <name type="common">Field mustard</name>
    <dbReference type="NCBI Taxonomy" id="3711"/>
    <lineage>
        <taxon>Eukaryota</taxon>
        <taxon>Viridiplantae</taxon>
        <taxon>Streptophyta</taxon>
        <taxon>Embryophyta</taxon>
        <taxon>Tracheophyta</taxon>
        <taxon>Spermatophyta</taxon>
        <taxon>Magnoliopsida</taxon>
        <taxon>eudicotyledons</taxon>
        <taxon>Gunneridae</taxon>
        <taxon>Pentapetalae</taxon>
        <taxon>rosids</taxon>
        <taxon>malvids</taxon>
        <taxon>Brassicales</taxon>
        <taxon>Brassicaceae</taxon>
        <taxon>Brassiceae</taxon>
        <taxon>Brassica</taxon>
    </lineage>
</organism>
<feature type="compositionally biased region" description="Polar residues" evidence="6">
    <location>
        <begin position="392"/>
        <end position="409"/>
    </location>
</feature>
<dbReference type="GO" id="GO:0005874">
    <property type="term" value="C:microtubule"/>
    <property type="evidence" value="ECO:0007669"/>
    <property type="project" value="UniProtKB-KW"/>
</dbReference>
<evidence type="ECO:0000256" key="1">
    <source>
        <dbReference type="ARBA" id="ARBA00004245"/>
    </source>
</evidence>
<dbReference type="EnsemblPlants" id="Bra033552.1">
    <property type="protein sequence ID" value="Bra033552.1-P"/>
    <property type="gene ID" value="Bra033552"/>
</dbReference>
<dbReference type="Pfam" id="PF06886">
    <property type="entry name" value="TPX2"/>
    <property type="match status" value="1"/>
</dbReference>
<sequence>MGIASVVHLYIFPAKPYGLLGDRFTGSVSVLGDYASVDCPIDPDEIRDSERRTKVRLPHPDVDIRSCMTIKESMRDVFVGGDCESREVHSDSSSRETMEKSITKFNEKLHKISQNIKKHDKDKRRVKDDSCMSSSSSSRRVIPGIDDPLLNGSFSDSGVTRTKKHRRKSGYTSGESGGESSSDQAYSGFELQRSPRQLLTYFPCEGRLEILAVSVHVEGDTSMDHYDEHDDMALQTNKPLLPIDPVVELSKKMQKQEMGTKKEEGTKCSTCHTFVGEAKQYREHCKSDWHKHNLKRKTRKLPPLTAAEECMVVSMFLPEEQEAALKQLRKNLKFKAKPVPNFYYYEAPPAKPELKNMLCNFLASFDPSQVAKLILSRRKSFSDAVREEVPKTASNRNRHSTGTVQNKNTIAVHDSPRFRSGKETSIYLHGDSQKNTRTSNPNFKKQQSFSKYGDGRSSKTDPSYKKNRLRSPRFSDDPQKNTKTSNSNFKKHVTFTTRFSDDAHVVIICGAVTEVLRFWYGFVYFWVPAETPSRLFSNLN</sequence>
<feature type="region of interest" description="Disordered" evidence="6">
    <location>
        <begin position="384"/>
        <end position="416"/>
    </location>
</feature>
<reference evidence="8 9" key="1">
    <citation type="journal article" date="2011" name="Nat. Genet.">
        <title>The genome of the mesopolyploid crop species Brassica rapa.</title>
        <authorList>
            <consortium name="Brassica rapa Genome Sequencing Project Consortium"/>
            <person name="Wang X."/>
            <person name="Wang H."/>
            <person name="Wang J."/>
            <person name="Sun R."/>
            <person name="Wu J."/>
            <person name="Liu S."/>
            <person name="Bai Y."/>
            <person name="Mun J.H."/>
            <person name="Bancroft I."/>
            <person name="Cheng F."/>
            <person name="Huang S."/>
            <person name="Li X."/>
            <person name="Hua W."/>
            <person name="Wang J."/>
            <person name="Wang X."/>
            <person name="Freeling M."/>
            <person name="Pires J.C."/>
            <person name="Paterson A.H."/>
            <person name="Chalhoub B."/>
            <person name="Wang B."/>
            <person name="Hayward A."/>
            <person name="Sharpe A.G."/>
            <person name="Park B.S."/>
            <person name="Weisshaar B."/>
            <person name="Liu B."/>
            <person name="Li B."/>
            <person name="Liu B."/>
            <person name="Tong C."/>
            <person name="Song C."/>
            <person name="Duran C."/>
            <person name="Peng C."/>
            <person name="Geng C."/>
            <person name="Koh C."/>
            <person name="Lin C."/>
            <person name="Edwards D."/>
            <person name="Mu D."/>
            <person name="Shen D."/>
            <person name="Soumpourou E."/>
            <person name="Li F."/>
            <person name="Fraser F."/>
            <person name="Conant G."/>
            <person name="Lassalle G."/>
            <person name="King G.J."/>
            <person name="Bonnema G."/>
            <person name="Tang H."/>
            <person name="Wang H."/>
            <person name="Belcram H."/>
            <person name="Zhou H."/>
            <person name="Hirakawa H."/>
            <person name="Abe H."/>
            <person name="Guo H."/>
            <person name="Wang H."/>
            <person name="Jin H."/>
            <person name="Parkin I.A."/>
            <person name="Batley J."/>
            <person name="Kim J.S."/>
            <person name="Just J."/>
            <person name="Li J."/>
            <person name="Xu J."/>
            <person name="Deng J."/>
            <person name="Kim J.A."/>
            <person name="Li J."/>
            <person name="Yu J."/>
            <person name="Meng J."/>
            <person name="Wang J."/>
            <person name="Min J."/>
            <person name="Poulain J."/>
            <person name="Wang J."/>
            <person name="Hatakeyama K."/>
            <person name="Wu K."/>
            <person name="Wang L."/>
            <person name="Fang L."/>
            <person name="Trick M."/>
            <person name="Links M.G."/>
            <person name="Zhao M."/>
            <person name="Jin M."/>
            <person name="Ramchiary N."/>
            <person name="Drou N."/>
            <person name="Berkman P.J."/>
            <person name="Cai Q."/>
            <person name="Huang Q."/>
            <person name="Li R."/>
            <person name="Tabata S."/>
            <person name="Cheng S."/>
            <person name="Zhang S."/>
            <person name="Zhang S."/>
            <person name="Huang S."/>
            <person name="Sato S."/>
            <person name="Sun S."/>
            <person name="Kwon S.J."/>
            <person name="Choi S.R."/>
            <person name="Lee T.H."/>
            <person name="Fan W."/>
            <person name="Zhao X."/>
            <person name="Tan X."/>
            <person name="Xu X."/>
            <person name="Wang Y."/>
            <person name="Qiu Y."/>
            <person name="Yin Y."/>
            <person name="Li Y."/>
            <person name="Du Y."/>
            <person name="Liao Y."/>
            <person name="Lim Y."/>
            <person name="Narusaka Y."/>
            <person name="Wang Y."/>
            <person name="Wang Z."/>
            <person name="Li Z."/>
            <person name="Wang Z."/>
            <person name="Xiong Z."/>
            <person name="Zhang Z."/>
        </authorList>
    </citation>
    <scope>NUCLEOTIDE SEQUENCE [LARGE SCALE GENOMIC DNA]</scope>
    <source>
        <strain evidence="8 9">cv. Chiifu-401-42</strain>
    </source>
</reference>
<evidence type="ECO:0000256" key="2">
    <source>
        <dbReference type="ARBA" id="ARBA00005885"/>
    </source>
</evidence>
<evidence type="ECO:0000256" key="4">
    <source>
        <dbReference type="ARBA" id="ARBA00022701"/>
    </source>
</evidence>
<dbReference type="Gramene" id="Bra033552.1">
    <property type="protein sequence ID" value="Bra033552.1-P"/>
    <property type="gene ID" value="Bra033552"/>
</dbReference>
<keyword evidence="5" id="KW-0206">Cytoskeleton</keyword>
<dbReference type="InterPro" id="IPR027329">
    <property type="entry name" value="TPX2_C"/>
</dbReference>
<dbReference type="Proteomes" id="UP000011750">
    <property type="component" value="Chromosome A06"/>
</dbReference>
<protein>
    <recommendedName>
        <fullName evidence="7">TPX2 C-terminal domain-containing protein</fullName>
    </recommendedName>
</protein>
<evidence type="ECO:0000256" key="6">
    <source>
        <dbReference type="SAM" id="MobiDB-lite"/>
    </source>
</evidence>
<dbReference type="AlphaFoldDB" id="M4EXL5"/>
<accession>M4EXL5</accession>
<dbReference type="eggNOG" id="KOG2785">
    <property type="taxonomic scope" value="Eukaryota"/>
</dbReference>
<dbReference type="eggNOG" id="KOG2641">
    <property type="taxonomic scope" value="Eukaryota"/>
</dbReference>
<reference evidence="8" key="3">
    <citation type="submission" date="2023-03" db="UniProtKB">
        <authorList>
            <consortium name="EnsemblPlants"/>
        </authorList>
    </citation>
    <scope>IDENTIFICATION</scope>
    <source>
        <strain evidence="8">cv. Chiifu-401-42</strain>
    </source>
</reference>